<reference evidence="4 5" key="2">
    <citation type="submission" date="2019-02" db="EMBL/GenBank/DDBJ databases">
        <title>'Lichenibacterium ramalinii' gen. nov. sp. nov., 'Lichenibacterium minor' gen. nov. sp. nov.</title>
        <authorList>
            <person name="Pankratov T."/>
        </authorList>
    </citation>
    <scope>NUCLEOTIDE SEQUENCE [LARGE SCALE GENOMIC DNA]</scope>
    <source>
        <strain evidence="4 5">RmlP001</strain>
    </source>
</reference>
<accession>A0A4Q2R407</accession>
<dbReference type="InterPro" id="IPR004291">
    <property type="entry name" value="Transposase_IS66_central"/>
</dbReference>
<proteinExistence type="predicted"/>
<dbReference type="RefSeq" id="WP_129222327.1">
    <property type="nucleotide sequence ID" value="NZ_QYBC01000063.1"/>
</dbReference>
<evidence type="ECO:0000259" key="3">
    <source>
        <dbReference type="Pfam" id="PF13005"/>
    </source>
</evidence>
<dbReference type="Pfam" id="PF03050">
    <property type="entry name" value="DDE_Tnp_IS66"/>
    <property type="match status" value="1"/>
</dbReference>
<dbReference type="InterPro" id="IPR052344">
    <property type="entry name" value="Transposase-related"/>
</dbReference>
<gene>
    <name evidence="4" type="ORF">D3272_26945</name>
</gene>
<dbReference type="PANTHER" id="PTHR33678">
    <property type="entry name" value="BLL1576 PROTEIN"/>
    <property type="match status" value="1"/>
</dbReference>
<dbReference type="Pfam" id="PF13005">
    <property type="entry name" value="zf-IS66"/>
    <property type="match status" value="1"/>
</dbReference>
<sequence>MSRGDLERLSKDELIELVLKLQRPAKTSRTSSKPPSTDRKERREQSRPGGAKPGHEGHSRVAAEDPDTVVDHRPTECPDCGLALSPDLAVETVSVHEHIELPEVKPVVEQHRRLAVVCPGCRAHVAAPRRAEAAASPFGPRLHATAVYLKTFQALSYERLQKALFDLFGLRISQGGLTNMLRRAETRFDAGRDAALSRLRRATVVASDETGVRIEGTNSYHWVFRCEEAVVHHAAPTRGACVVHEIMDGHRPAVWLSDRYSAQQGHADRQQTCLAHLARDVAYALDAGDDTLALRLKLWLDGAFALARTITTSAPSTVTTKRRKLERSLGDILAAPATCDLARDIQNRMRRARDQLLTFASFPGRVEPTNNACERDLRPAVIQRKNTNGYRAMWSAKGEAAVRTVVATARITSDASTFSTVLGTIGA</sequence>
<feature type="compositionally biased region" description="Basic and acidic residues" evidence="1">
    <location>
        <begin position="53"/>
        <end position="67"/>
    </location>
</feature>
<dbReference type="OrthoDB" id="9816539at2"/>
<dbReference type="Proteomes" id="UP000289411">
    <property type="component" value="Unassembled WGS sequence"/>
</dbReference>
<protein>
    <submittedName>
        <fullName evidence="4">IS66 family transposase</fullName>
    </submittedName>
</protein>
<dbReference type="EMBL" id="QYBC01000063">
    <property type="protein sequence ID" value="RYB01286.1"/>
    <property type="molecule type" value="Genomic_DNA"/>
</dbReference>
<evidence type="ECO:0000256" key="1">
    <source>
        <dbReference type="SAM" id="MobiDB-lite"/>
    </source>
</evidence>
<dbReference type="InterPro" id="IPR024474">
    <property type="entry name" value="Znf_dom_IS66"/>
</dbReference>
<feature type="region of interest" description="Disordered" evidence="1">
    <location>
        <begin position="19"/>
        <end position="67"/>
    </location>
</feature>
<dbReference type="AlphaFoldDB" id="A0A4Q2R407"/>
<dbReference type="NCBIfam" id="NF033517">
    <property type="entry name" value="transpos_IS66"/>
    <property type="match status" value="1"/>
</dbReference>
<feature type="domain" description="Transposase IS66 central" evidence="2">
    <location>
        <begin position="137"/>
        <end position="397"/>
    </location>
</feature>
<evidence type="ECO:0000313" key="5">
    <source>
        <dbReference type="Proteomes" id="UP000289411"/>
    </source>
</evidence>
<feature type="domain" description="Transposase IS66 zinc-finger binding" evidence="3">
    <location>
        <begin position="74"/>
        <end position="121"/>
    </location>
</feature>
<dbReference type="PANTHER" id="PTHR33678:SF2">
    <property type="match status" value="1"/>
</dbReference>
<evidence type="ECO:0000259" key="2">
    <source>
        <dbReference type="Pfam" id="PF03050"/>
    </source>
</evidence>
<reference evidence="4 5" key="1">
    <citation type="submission" date="2018-09" db="EMBL/GenBank/DDBJ databases">
        <authorList>
            <person name="Grouzdev D.S."/>
            <person name="Krutkina M.S."/>
        </authorList>
    </citation>
    <scope>NUCLEOTIDE SEQUENCE [LARGE SCALE GENOMIC DNA]</scope>
    <source>
        <strain evidence="4 5">RmlP001</strain>
    </source>
</reference>
<evidence type="ECO:0000313" key="4">
    <source>
        <dbReference type="EMBL" id="RYB01286.1"/>
    </source>
</evidence>
<comment type="caution">
    <text evidence="4">The sequence shown here is derived from an EMBL/GenBank/DDBJ whole genome shotgun (WGS) entry which is preliminary data.</text>
</comment>
<keyword evidence="5" id="KW-1185">Reference proteome</keyword>
<feature type="compositionally biased region" description="Basic and acidic residues" evidence="1">
    <location>
        <begin position="36"/>
        <end position="46"/>
    </location>
</feature>
<name>A0A4Q2R407_9HYPH</name>
<organism evidence="4 5">
    <name type="scientific">Lichenibacterium ramalinae</name>
    <dbReference type="NCBI Taxonomy" id="2316527"/>
    <lineage>
        <taxon>Bacteria</taxon>
        <taxon>Pseudomonadati</taxon>
        <taxon>Pseudomonadota</taxon>
        <taxon>Alphaproteobacteria</taxon>
        <taxon>Hyphomicrobiales</taxon>
        <taxon>Lichenihabitantaceae</taxon>
        <taxon>Lichenibacterium</taxon>
    </lineage>
</organism>